<dbReference type="SUPFAM" id="SSF51735">
    <property type="entry name" value="NAD(P)-binding Rossmann-fold domains"/>
    <property type="match status" value="1"/>
</dbReference>
<name>X1B060_9ZZZZ</name>
<evidence type="ECO:0000313" key="2">
    <source>
        <dbReference type="EMBL" id="GAG74767.1"/>
    </source>
</evidence>
<dbReference type="PANTHER" id="PTHR43245:SF13">
    <property type="entry name" value="UDP-D-APIOSE_UDP-D-XYLOSE SYNTHASE 2"/>
    <property type="match status" value="1"/>
</dbReference>
<gene>
    <name evidence="2" type="ORF">S01H4_34652</name>
</gene>
<organism evidence="2">
    <name type="scientific">marine sediment metagenome</name>
    <dbReference type="NCBI Taxonomy" id="412755"/>
    <lineage>
        <taxon>unclassified sequences</taxon>
        <taxon>metagenomes</taxon>
        <taxon>ecological metagenomes</taxon>
    </lineage>
</organism>
<evidence type="ECO:0000259" key="1">
    <source>
        <dbReference type="Pfam" id="PF01370"/>
    </source>
</evidence>
<dbReference type="InterPro" id="IPR050177">
    <property type="entry name" value="Lipid_A_modif_metabolic_enz"/>
</dbReference>
<dbReference type="Gene3D" id="3.40.50.720">
    <property type="entry name" value="NAD(P)-binding Rossmann-like Domain"/>
    <property type="match status" value="1"/>
</dbReference>
<dbReference type="InterPro" id="IPR001509">
    <property type="entry name" value="Epimerase_deHydtase"/>
</dbReference>
<proteinExistence type="predicted"/>
<dbReference type="PANTHER" id="PTHR43245">
    <property type="entry name" value="BIFUNCTIONAL POLYMYXIN RESISTANCE PROTEIN ARNA"/>
    <property type="match status" value="1"/>
</dbReference>
<feature type="domain" description="NAD-dependent epimerase/dehydratase" evidence="1">
    <location>
        <begin position="1"/>
        <end position="144"/>
    </location>
</feature>
<protein>
    <recommendedName>
        <fullName evidence="1">NAD-dependent epimerase/dehydratase domain-containing protein</fullName>
    </recommendedName>
</protein>
<reference evidence="2" key="1">
    <citation type="journal article" date="2014" name="Front. Microbiol.">
        <title>High frequency of phylogenetically diverse reductive dehalogenase-homologous genes in deep subseafloor sedimentary metagenomes.</title>
        <authorList>
            <person name="Kawai M."/>
            <person name="Futagami T."/>
            <person name="Toyoda A."/>
            <person name="Takaki Y."/>
            <person name="Nishi S."/>
            <person name="Hori S."/>
            <person name="Arai W."/>
            <person name="Tsubouchi T."/>
            <person name="Morono Y."/>
            <person name="Uchiyama I."/>
            <person name="Ito T."/>
            <person name="Fujiyama A."/>
            <person name="Inagaki F."/>
            <person name="Takami H."/>
        </authorList>
    </citation>
    <scope>NUCLEOTIDE SEQUENCE</scope>
    <source>
        <strain evidence="2">Expedition CK06-06</strain>
    </source>
</reference>
<sequence length="162" mass="17836">NINGTLNVLVAARDNGVKKVVYASSSSAYGDTPTLPKREDMNPCPLSPYAVNKLAAEYYCQVFNEVYNLPTVSLRYFNVYGPRQDPASEYAAVIPKFITRISNNKSPIIYGDGEQTRDFTFVKDVINANILAAESREKGVFNIAGGKKITIDDLAKNGYVII</sequence>
<dbReference type="Pfam" id="PF01370">
    <property type="entry name" value="Epimerase"/>
    <property type="match status" value="1"/>
</dbReference>
<dbReference type="InterPro" id="IPR036291">
    <property type="entry name" value="NAD(P)-bd_dom_sf"/>
</dbReference>
<accession>X1B060</accession>
<feature type="non-terminal residue" evidence="2">
    <location>
        <position position="1"/>
    </location>
</feature>
<comment type="caution">
    <text evidence="2">The sequence shown here is derived from an EMBL/GenBank/DDBJ whole genome shotgun (WGS) entry which is preliminary data.</text>
</comment>
<dbReference type="EMBL" id="BART01018350">
    <property type="protein sequence ID" value="GAG74767.1"/>
    <property type="molecule type" value="Genomic_DNA"/>
</dbReference>
<dbReference type="AlphaFoldDB" id="X1B060"/>